<evidence type="ECO:0000313" key="3">
    <source>
        <dbReference type="EMBL" id="RLP83071.1"/>
    </source>
</evidence>
<protein>
    <recommendedName>
        <fullName evidence="5">Esterase</fullName>
    </recommendedName>
</protein>
<evidence type="ECO:0000256" key="2">
    <source>
        <dbReference type="SAM" id="Phobius"/>
    </source>
</evidence>
<dbReference type="PANTHER" id="PTHR48098">
    <property type="entry name" value="ENTEROCHELIN ESTERASE-RELATED"/>
    <property type="match status" value="1"/>
</dbReference>
<feature type="compositionally biased region" description="Polar residues" evidence="1">
    <location>
        <begin position="115"/>
        <end position="126"/>
    </location>
</feature>
<sequence>MNPDKPIDIPPSLENGAAGTDLLATYWPSIIGLAIAVVLIGLWIWRARRDPERRSRRVRRGFLWWTPITIVLVGTLALGVNTWVGYLPSVSSVQRWLSDTPQRPVVVSNKKPVQGSGTTTLPTSERRVTTSTSGYSFLATIPSTAKDVPSSGAWVYLPPDYDKPGNDRRYPVIYAMHGSPGSAADWFAGGRIDVTLEELMKTGQFPHAIVVAPDLNAGPERRTTEPLNFPGGPQIEDYMVKDVVGWADKTLRTEPEANKRIIAGMSSGGFTSLVFALRYPEEFGSAISLLPYAKPYSKGIVGNPEAMRMNTPTHLLRELPRGTHQTFFIGQDDGESLRAAEVINRDLREHGLTTTLRTYPGLEHNWTAARTMMPYGLVWTAQQLGWDKPNS</sequence>
<comment type="caution">
    <text evidence="3">The sequence shown here is derived from an EMBL/GenBank/DDBJ whole genome shotgun (WGS) entry which is preliminary data.</text>
</comment>
<dbReference type="Proteomes" id="UP000269438">
    <property type="component" value="Unassembled WGS sequence"/>
</dbReference>
<dbReference type="InterPro" id="IPR050583">
    <property type="entry name" value="Mycobacterial_A85_antigen"/>
</dbReference>
<dbReference type="InterPro" id="IPR000801">
    <property type="entry name" value="Esterase-like"/>
</dbReference>
<name>A0A3L7AU40_9MICO</name>
<keyword evidence="2" id="KW-1133">Transmembrane helix</keyword>
<dbReference type="InterPro" id="IPR029058">
    <property type="entry name" value="AB_hydrolase_fold"/>
</dbReference>
<organism evidence="3 4">
    <name type="scientific">Mycetocola lacteus</name>
    <dbReference type="NCBI Taxonomy" id="76637"/>
    <lineage>
        <taxon>Bacteria</taxon>
        <taxon>Bacillati</taxon>
        <taxon>Actinomycetota</taxon>
        <taxon>Actinomycetes</taxon>
        <taxon>Micrococcales</taxon>
        <taxon>Microbacteriaceae</taxon>
        <taxon>Mycetocola</taxon>
    </lineage>
</organism>
<feature type="transmembrane region" description="Helical" evidence="2">
    <location>
        <begin position="26"/>
        <end position="45"/>
    </location>
</feature>
<reference evidence="3 4" key="1">
    <citation type="submission" date="2018-10" db="EMBL/GenBank/DDBJ databases">
        <authorList>
            <person name="Li J."/>
        </authorList>
    </citation>
    <scope>NUCLEOTIDE SEQUENCE [LARGE SCALE GENOMIC DNA]</scope>
    <source>
        <strain evidence="3 4">JCM 11654</strain>
    </source>
</reference>
<keyword evidence="4" id="KW-1185">Reference proteome</keyword>
<keyword evidence="2" id="KW-0472">Membrane</keyword>
<dbReference type="SUPFAM" id="SSF53474">
    <property type="entry name" value="alpha/beta-Hydrolases"/>
    <property type="match status" value="1"/>
</dbReference>
<dbReference type="RefSeq" id="WP_121688208.1">
    <property type="nucleotide sequence ID" value="NZ_RCUY01000005.1"/>
</dbReference>
<evidence type="ECO:0008006" key="5">
    <source>
        <dbReference type="Google" id="ProtNLM"/>
    </source>
</evidence>
<evidence type="ECO:0000256" key="1">
    <source>
        <dbReference type="SAM" id="MobiDB-lite"/>
    </source>
</evidence>
<feature type="transmembrane region" description="Helical" evidence="2">
    <location>
        <begin position="65"/>
        <end position="86"/>
    </location>
</feature>
<dbReference type="PANTHER" id="PTHR48098:SF6">
    <property type="entry name" value="FERRI-BACILLIBACTIN ESTERASE BESA"/>
    <property type="match status" value="1"/>
</dbReference>
<accession>A0A3L7AU40</accession>
<dbReference type="OrthoDB" id="184858at2"/>
<dbReference type="AlphaFoldDB" id="A0A3L7AU40"/>
<proteinExistence type="predicted"/>
<dbReference type="Gene3D" id="3.40.50.1820">
    <property type="entry name" value="alpha/beta hydrolase"/>
    <property type="match status" value="1"/>
</dbReference>
<dbReference type="Pfam" id="PF00756">
    <property type="entry name" value="Esterase"/>
    <property type="match status" value="1"/>
</dbReference>
<dbReference type="EMBL" id="RCUY01000005">
    <property type="protein sequence ID" value="RLP83071.1"/>
    <property type="molecule type" value="Genomic_DNA"/>
</dbReference>
<feature type="region of interest" description="Disordered" evidence="1">
    <location>
        <begin position="107"/>
        <end position="126"/>
    </location>
</feature>
<gene>
    <name evidence="3" type="ORF">D9V34_07475</name>
</gene>
<keyword evidence="2" id="KW-0812">Transmembrane</keyword>
<evidence type="ECO:0000313" key="4">
    <source>
        <dbReference type="Proteomes" id="UP000269438"/>
    </source>
</evidence>